<organism evidence="1 2">
    <name type="scientific">Micromonospora pisi</name>
    <dbReference type="NCBI Taxonomy" id="589240"/>
    <lineage>
        <taxon>Bacteria</taxon>
        <taxon>Bacillati</taxon>
        <taxon>Actinomycetota</taxon>
        <taxon>Actinomycetes</taxon>
        <taxon>Micromonosporales</taxon>
        <taxon>Micromonosporaceae</taxon>
        <taxon>Micromonospora</taxon>
    </lineage>
</organism>
<dbReference type="Pfam" id="PF19086">
    <property type="entry name" value="Terpene_syn_C_2"/>
    <property type="match status" value="1"/>
</dbReference>
<dbReference type="SUPFAM" id="SSF48576">
    <property type="entry name" value="Terpenoid synthases"/>
    <property type="match status" value="1"/>
</dbReference>
<protein>
    <recommendedName>
        <fullName evidence="3">Terpene synthase family protein</fullName>
    </recommendedName>
</protein>
<sequence>MSTDGPGARQDLLLGAELAAVGTLTIAGQRDLAERVRAYPNLFDAEPFDAALIGGVAYATACNAAGASAAELRVANRAALWIFALDWQVDTLAVTAGQVDEIVASCLAVADGAVPDPGSPLASFLADIRDELATSPAYQAHRRLWREELRRTLTAMAREWDWRSAHLTGDGSGLPDPASYLDNADNTGLAWVNLSHWLRTGDRECLDRLDELCAAGRQVQRVLRLVNDLGTYDRDLTWGKGDLNVLMLGIDRAEVVRQVGGLVDGCVRLLTPLRTSCPRPASYLARQLGFVTRFYGSGVDFWGGM</sequence>
<reference evidence="1 2" key="1">
    <citation type="submission" date="2018-10" db="EMBL/GenBank/DDBJ databases">
        <title>Sequencing the genomes of 1000 actinobacteria strains.</title>
        <authorList>
            <person name="Klenk H.-P."/>
        </authorList>
    </citation>
    <scope>NUCLEOTIDE SEQUENCE [LARGE SCALE GENOMIC DNA]</scope>
    <source>
        <strain evidence="1 2">DSM 45175</strain>
    </source>
</reference>
<dbReference type="EMBL" id="RBKT01000001">
    <property type="protein sequence ID" value="RKR86406.1"/>
    <property type="molecule type" value="Genomic_DNA"/>
</dbReference>
<dbReference type="InterPro" id="IPR008949">
    <property type="entry name" value="Isoprenoid_synthase_dom_sf"/>
</dbReference>
<name>A0A495JBN3_9ACTN</name>
<comment type="caution">
    <text evidence="1">The sequence shown here is derived from an EMBL/GenBank/DDBJ whole genome shotgun (WGS) entry which is preliminary data.</text>
</comment>
<evidence type="ECO:0000313" key="2">
    <source>
        <dbReference type="Proteomes" id="UP000277671"/>
    </source>
</evidence>
<gene>
    <name evidence="1" type="ORF">BDK92_0631</name>
</gene>
<dbReference type="Gene3D" id="1.10.600.10">
    <property type="entry name" value="Farnesyl Diphosphate Synthase"/>
    <property type="match status" value="1"/>
</dbReference>
<accession>A0A495JBN3</accession>
<keyword evidence="2" id="KW-1185">Reference proteome</keyword>
<evidence type="ECO:0008006" key="3">
    <source>
        <dbReference type="Google" id="ProtNLM"/>
    </source>
</evidence>
<dbReference type="AlphaFoldDB" id="A0A495JBN3"/>
<evidence type="ECO:0000313" key="1">
    <source>
        <dbReference type="EMBL" id="RKR86406.1"/>
    </source>
</evidence>
<dbReference type="RefSeq" id="WP_121154400.1">
    <property type="nucleotide sequence ID" value="NZ_RBKT01000001.1"/>
</dbReference>
<dbReference type="OrthoDB" id="3398195at2"/>
<proteinExistence type="predicted"/>
<dbReference type="Proteomes" id="UP000277671">
    <property type="component" value="Unassembled WGS sequence"/>
</dbReference>